<comment type="caution">
    <text evidence="1">The sequence shown here is derived from an EMBL/GenBank/DDBJ whole genome shotgun (WGS) entry which is preliminary data.</text>
</comment>
<reference evidence="1" key="1">
    <citation type="submission" date="2023-07" db="EMBL/GenBank/DDBJ databases">
        <title>Black Yeasts Isolated from many extreme environments.</title>
        <authorList>
            <person name="Coleine C."/>
            <person name="Stajich J.E."/>
            <person name="Selbmann L."/>
        </authorList>
    </citation>
    <scope>NUCLEOTIDE SEQUENCE</scope>
    <source>
        <strain evidence="1">CCFEE 5714</strain>
    </source>
</reference>
<accession>A0ACC3M8K9</accession>
<dbReference type="EMBL" id="JAUTXU010000957">
    <property type="protein sequence ID" value="KAK3674229.1"/>
    <property type="molecule type" value="Genomic_DNA"/>
</dbReference>
<feature type="non-terminal residue" evidence="1">
    <location>
        <position position="1"/>
    </location>
</feature>
<feature type="non-terminal residue" evidence="1">
    <location>
        <position position="604"/>
    </location>
</feature>
<name>A0ACC3M8K9_9PEZI</name>
<evidence type="ECO:0000313" key="1">
    <source>
        <dbReference type="EMBL" id="KAK3674229.1"/>
    </source>
</evidence>
<proteinExistence type="predicted"/>
<dbReference type="Proteomes" id="UP001281147">
    <property type="component" value="Unassembled WGS sequence"/>
</dbReference>
<organism evidence="1 2">
    <name type="scientific">Vermiconidia calcicola</name>
    <dbReference type="NCBI Taxonomy" id="1690605"/>
    <lineage>
        <taxon>Eukaryota</taxon>
        <taxon>Fungi</taxon>
        <taxon>Dikarya</taxon>
        <taxon>Ascomycota</taxon>
        <taxon>Pezizomycotina</taxon>
        <taxon>Dothideomycetes</taxon>
        <taxon>Dothideomycetidae</taxon>
        <taxon>Mycosphaerellales</taxon>
        <taxon>Extremaceae</taxon>
        <taxon>Vermiconidia</taxon>
    </lineage>
</organism>
<sequence length="604" mass="54553">GGVAGAKTSSGNILVGVGGYGGDGGNAGTVKAGLTGDTQTQGDDAFGATFQSLGGGGGNGAFNITGGVSLSLDGPAGNIGIGVGGFGGDGGDGADVDGVITGRITTNGDRSYAALLQSVGGGGGNGGLKVTGGITLASTGTGTLGFGLGGFGGGGGDAGHVYGALDGAVRTSGDEAFGALLQSLGGAGGNGGLNVTGGLSLSAGNNAATTLALGVGGFAGGGGSADAVRGVVTGRYETSGSNADGVIAQSLGGGGGNGGINLSGAVALSAGATGTASVGIGGFGGSGGNAGSVNLVRTGDTSTRGANSDGVIVQSVAGGGGTGAINISGGLSATVSGKGNGFGFGLGGFGGDGGDAGNVSATVTGNVWARGLGADFTAPVETAPSGSAQAYAIPAYRVRADGSNGVLVQSGRAVTLGIGGFGGAGGDAGQAHLTLAAPTADRVQVQSVGDNRYAVAVQSIGGGGGAGALNVSGGIATDGSLTAGIGGFGGAGGLGKAVMAAVDADLFASGNGARAFLVQSVGGGGGAGGINITGGVSASPANEEPSMSFGVGGFGGAGNRSGDVAASQIGQIVVDGVNAHAVVVQSVAGGGGDGGLNVTANAQA</sequence>
<gene>
    <name evidence="1" type="ORF">LTR37_021565</name>
</gene>
<keyword evidence="2" id="KW-1185">Reference proteome</keyword>
<protein>
    <submittedName>
        <fullName evidence="1">Uncharacterized protein</fullName>
    </submittedName>
</protein>
<evidence type="ECO:0000313" key="2">
    <source>
        <dbReference type="Proteomes" id="UP001281147"/>
    </source>
</evidence>